<evidence type="ECO:0000313" key="4">
    <source>
        <dbReference type="EMBL" id="OTF77542.1"/>
    </source>
</evidence>
<dbReference type="SUPFAM" id="SSF52161">
    <property type="entry name" value="Ribosomal protein L13"/>
    <property type="match status" value="1"/>
</dbReference>
<dbReference type="GO" id="GO:0003729">
    <property type="term" value="F:mRNA binding"/>
    <property type="evidence" value="ECO:0007669"/>
    <property type="project" value="TreeGrafter"/>
</dbReference>
<dbReference type="InterPro" id="IPR036899">
    <property type="entry name" value="Ribosomal_uL13_sf"/>
</dbReference>
<keyword evidence="2 4" id="KW-0689">Ribosomal protein</keyword>
<dbReference type="HAMAP" id="MF_01366">
    <property type="entry name" value="Ribosomal_uL13"/>
    <property type="match status" value="1"/>
</dbReference>
<dbReference type="OrthoDB" id="274622at2759"/>
<dbReference type="GO" id="GO:0017148">
    <property type="term" value="P:negative regulation of translation"/>
    <property type="evidence" value="ECO:0007669"/>
    <property type="project" value="TreeGrafter"/>
</dbReference>
<dbReference type="Proteomes" id="UP000194236">
    <property type="component" value="Unassembled WGS sequence"/>
</dbReference>
<dbReference type="EMBL" id="MUJZ01032105">
    <property type="protein sequence ID" value="OTF77542.1"/>
    <property type="molecule type" value="Genomic_DNA"/>
</dbReference>
<evidence type="ECO:0000313" key="5">
    <source>
        <dbReference type="Proteomes" id="UP000194236"/>
    </source>
</evidence>
<organism evidence="4 5">
    <name type="scientific">Euroglyphus maynei</name>
    <name type="common">Mayne's house dust mite</name>
    <dbReference type="NCBI Taxonomy" id="6958"/>
    <lineage>
        <taxon>Eukaryota</taxon>
        <taxon>Metazoa</taxon>
        <taxon>Ecdysozoa</taxon>
        <taxon>Arthropoda</taxon>
        <taxon>Chelicerata</taxon>
        <taxon>Arachnida</taxon>
        <taxon>Acari</taxon>
        <taxon>Acariformes</taxon>
        <taxon>Sarcoptiformes</taxon>
        <taxon>Astigmata</taxon>
        <taxon>Psoroptidia</taxon>
        <taxon>Analgoidea</taxon>
        <taxon>Pyroglyphidae</taxon>
        <taxon>Pyroglyphinae</taxon>
        <taxon>Euroglyphus</taxon>
    </lineage>
</organism>
<comment type="similarity">
    <text evidence="1">Belongs to the universal ribosomal protein uL13 family.</text>
</comment>
<keyword evidence="5" id="KW-1185">Reference proteome</keyword>
<dbReference type="GO" id="GO:0006412">
    <property type="term" value="P:translation"/>
    <property type="evidence" value="ECO:0007669"/>
    <property type="project" value="InterPro"/>
</dbReference>
<evidence type="ECO:0000256" key="3">
    <source>
        <dbReference type="ARBA" id="ARBA00023274"/>
    </source>
</evidence>
<reference evidence="4 5" key="1">
    <citation type="submission" date="2017-03" db="EMBL/GenBank/DDBJ databases">
        <title>Genome Survey of Euroglyphus maynei.</title>
        <authorList>
            <person name="Arlian L.G."/>
            <person name="Morgan M.S."/>
            <person name="Rider S.D."/>
        </authorList>
    </citation>
    <scope>NUCLEOTIDE SEQUENCE [LARGE SCALE GENOMIC DNA]</scope>
    <source>
        <strain evidence="4">Arlian Lab</strain>
        <tissue evidence="4">Whole body</tissue>
    </source>
</reference>
<dbReference type="InterPro" id="IPR005822">
    <property type="entry name" value="Ribosomal_uL13"/>
</dbReference>
<evidence type="ECO:0000256" key="1">
    <source>
        <dbReference type="ARBA" id="ARBA00006227"/>
    </source>
</evidence>
<dbReference type="PIRSF" id="PIRSF002181">
    <property type="entry name" value="Ribosomal_L13"/>
    <property type="match status" value="1"/>
</dbReference>
<dbReference type="Pfam" id="PF00572">
    <property type="entry name" value="Ribosomal_L13"/>
    <property type="match status" value="1"/>
</dbReference>
<name>A0A1Y3B9L1_EURMA</name>
<dbReference type="Gene3D" id="3.90.1180.10">
    <property type="entry name" value="Ribosomal protein L13"/>
    <property type="match status" value="1"/>
</dbReference>
<accession>A0A1Y3B9L1</accession>
<protein>
    <submittedName>
        <fullName evidence="4">39S ribosomal protein L13, mitochondrial-like protein</fullName>
    </submittedName>
</protein>
<dbReference type="PANTHER" id="PTHR11545:SF2">
    <property type="entry name" value="LARGE RIBOSOMAL SUBUNIT PROTEIN UL13M"/>
    <property type="match status" value="1"/>
</dbReference>
<sequence>MSNLSPYKRVQQWMVFARQWWLFDAKQQDVFDAAQIIARYLHGRHKPIYDTEQDVGDHVVVMNAAHVSMPFDEWRYRYYFHHSHYAGGKKWTQAYELHEKDPNLVMYKAIYKACGNIGLKRHDLIARLNIYPDENVPEHIMANISDHIRQLRPVHKAIDEYSSEEIKNYPKIFDYSDDYTKK</sequence>
<comment type="caution">
    <text evidence="4">The sequence shown here is derived from an EMBL/GenBank/DDBJ whole genome shotgun (WGS) entry which is preliminary data.</text>
</comment>
<evidence type="ECO:0000256" key="2">
    <source>
        <dbReference type="ARBA" id="ARBA00022980"/>
    </source>
</evidence>
<dbReference type="GO" id="GO:0003735">
    <property type="term" value="F:structural constituent of ribosome"/>
    <property type="evidence" value="ECO:0007669"/>
    <property type="project" value="InterPro"/>
</dbReference>
<proteinExistence type="inferred from homology"/>
<dbReference type="PANTHER" id="PTHR11545">
    <property type="entry name" value="RIBOSOMAL PROTEIN L13"/>
    <property type="match status" value="1"/>
</dbReference>
<dbReference type="AlphaFoldDB" id="A0A1Y3B9L1"/>
<keyword evidence="3" id="KW-0687">Ribonucleoprotein</keyword>
<dbReference type="InterPro" id="IPR005823">
    <property type="entry name" value="Ribosomal_uL13_bac-type"/>
</dbReference>
<gene>
    <name evidence="4" type="ORF">BLA29_002697</name>
</gene>
<dbReference type="CDD" id="cd00392">
    <property type="entry name" value="Ribosomal_L13"/>
    <property type="match status" value="1"/>
</dbReference>
<dbReference type="GO" id="GO:0005762">
    <property type="term" value="C:mitochondrial large ribosomal subunit"/>
    <property type="evidence" value="ECO:0007669"/>
    <property type="project" value="TreeGrafter"/>
</dbReference>